<reference evidence="11" key="2">
    <citation type="submission" date="2023-04" db="EMBL/GenBank/DDBJ databases">
        <title>Genome dynamics across the evolutionary transition to endosymbiosis.</title>
        <authorList>
            <person name="Siozios S."/>
            <person name="Nadal-Jimenez P."/>
            <person name="Azagi T."/>
            <person name="Sprong H."/>
            <person name="Frost C.L."/>
            <person name="Parratt S.R."/>
            <person name="Taylor G."/>
            <person name="Brettell L."/>
            <person name="Lew K.C."/>
            <person name="Croft L."/>
            <person name="King K.C."/>
            <person name="Brockhurst M.A."/>
            <person name="Hypsa V."/>
            <person name="Novakova E."/>
            <person name="Darby A.C."/>
            <person name="Hurst G.D.D."/>
        </authorList>
    </citation>
    <scope>NUCLEOTIDE SEQUENCE</scope>
    <source>
        <strain evidence="11">AIh</strain>
        <strain evidence="13">ANv_CAN</strain>
        <strain evidence="12">APv</strain>
    </source>
</reference>
<dbReference type="InterPro" id="IPR005490">
    <property type="entry name" value="LD_TPept_cat_dom"/>
</dbReference>
<dbReference type="SUPFAM" id="SSF141523">
    <property type="entry name" value="L,D-transpeptidase catalytic domain-like"/>
    <property type="match status" value="1"/>
</dbReference>
<reference evidence="10 14" key="1">
    <citation type="submission" date="2019-03" db="EMBL/GenBank/DDBJ databases">
        <title>Long-read sequencing reveals hyperdense prophage content in a complex bacterial symbiont genome.</title>
        <authorList>
            <person name="Frost C.L."/>
            <person name="Siozios S."/>
            <person name="Nadal-Jimenez P."/>
            <person name="Brockhurst M.A."/>
            <person name="King K.C."/>
            <person name="Darby A.C."/>
            <person name="Hurst G.D.D."/>
        </authorList>
    </citation>
    <scope>NUCLEOTIDE SEQUENCE [LARGE SCALE GENOMIC DNA]</scope>
    <source>
        <strain evidence="10 14">FIN</strain>
    </source>
</reference>
<sequence length="250" mass="29244">MKRTFFISIGIFSLSFFISNSYSASRPFYPLDISNNGKKFLNNSLFIQIFKEERVLELYTKNEKGLFSLVKSYPICNFSGGLGPKTRQGDLKSPEGFYRITRSQLKPDSKYYRAFNLGFPNEYDQAHGYTGSYLMVHGGCRSIGCYAMTDRYINEIYRYVENALHNGQYEIQVNIYPFKMTSANMNRHRNSRYYTFWQQLQPAYEYFTKTNQLPVINIQQGQYLVNKFPNHQLSPAIAGERLQYALTQME</sequence>
<evidence type="ECO:0000313" key="12">
    <source>
        <dbReference type="EMBL" id="WGM02349.1"/>
    </source>
</evidence>
<keyword evidence="6 7" id="KW-0961">Cell wall biogenesis/degradation</keyword>
<dbReference type="GO" id="GO:0016740">
    <property type="term" value="F:transferase activity"/>
    <property type="evidence" value="ECO:0007669"/>
    <property type="project" value="UniProtKB-KW"/>
</dbReference>
<evidence type="ECO:0000313" key="10">
    <source>
        <dbReference type="EMBL" id="QBY42411.1"/>
    </source>
</evidence>
<organism evidence="10 14">
    <name type="scientific">Arsenophonus nasoniae</name>
    <name type="common">son-killer infecting Nasonia vitripennis</name>
    <dbReference type="NCBI Taxonomy" id="638"/>
    <lineage>
        <taxon>Bacteria</taxon>
        <taxon>Pseudomonadati</taxon>
        <taxon>Pseudomonadota</taxon>
        <taxon>Gammaproteobacteria</taxon>
        <taxon>Enterobacterales</taxon>
        <taxon>Morganellaceae</taxon>
        <taxon>Arsenophonus</taxon>
    </lineage>
</organism>
<evidence type="ECO:0000313" key="13">
    <source>
        <dbReference type="EMBL" id="WGM06533.1"/>
    </source>
</evidence>
<dbReference type="GO" id="GO:0004180">
    <property type="term" value="F:carboxypeptidase activity"/>
    <property type="evidence" value="ECO:0007669"/>
    <property type="project" value="UniProtKB-ARBA"/>
</dbReference>
<dbReference type="PANTHER" id="PTHR36699:SF1">
    <property type="entry name" value="L,D-TRANSPEPTIDASE YAFK-RELATED"/>
    <property type="match status" value="1"/>
</dbReference>
<dbReference type="Gene3D" id="2.40.440.10">
    <property type="entry name" value="L,D-transpeptidase catalytic domain-like"/>
    <property type="match status" value="1"/>
</dbReference>
<dbReference type="EMBL" id="CP123504">
    <property type="protein sequence ID" value="WGM02349.1"/>
    <property type="molecule type" value="Genomic_DNA"/>
</dbReference>
<evidence type="ECO:0000256" key="7">
    <source>
        <dbReference type="PROSITE-ProRule" id="PRU01373"/>
    </source>
</evidence>
<dbReference type="GO" id="GO:0008360">
    <property type="term" value="P:regulation of cell shape"/>
    <property type="evidence" value="ECO:0007669"/>
    <property type="project" value="UniProtKB-UniRule"/>
</dbReference>
<feature type="chain" id="PRO_5044607014" evidence="8">
    <location>
        <begin position="25"/>
        <end position="250"/>
    </location>
</feature>
<proteinExistence type="inferred from homology"/>
<evidence type="ECO:0000259" key="9">
    <source>
        <dbReference type="PROSITE" id="PS52029"/>
    </source>
</evidence>
<dbReference type="CDD" id="cd16913">
    <property type="entry name" value="YkuD_like"/>
    <property type="match status" value="1"/>
</dbReference>
<dbReference type="KEGG" id="ans:ArsFIN_09570"/>
<feature type="domain" description="L,D-TPase catalytic" evidence="9">
    <location>
        <begin position="45"/>
        <end position="176"/>
    </location>
</feature>
<dbReference type="GeneID" id="96876190"/>
<evidence type="ECO:0000313" key="15">
    <source>
        <dbReference type="Proteomes" id="UP001177592"/>
    </source>
</evidence>
<dbReference type="Proteomes" id="UP001177597">
    <property type="component" value="Chromosome"/>
</dbReference>
<dbReference type="PROSITE" id="PS52029">
    <property type="entry name" value="LD_TPASE"/>
    <property type="match status" value="1"/>
</dbReference>
<keyword evidence="3 11" id="KW-0808">Transferase</keyword>
<dbReference type="GO" id="GO:0071555">
    <property type="term" value="P:cell wall organization"/>
    <property type="evidence" value="ECO:0007669"/>
    <property type="project" value="UniProtKB-UniRule"/>
</dbReference>
<evidence type="ECO:0000256" key="5">
    <source>
        <dbReference type="ARBA" id="ARBA00022984"/>
    </source>
</evidence>
<feature type="active site" description="Proton donor/acceptor" evidence="7">
    <location>
        <position position="137"/>
    </location>
</feature>
<keyword evidence="8" id="KW-0732">Signal</keyword>
<dbReference type="EMBL" id="CP123498">
    <property type="protein sequence ID" value="WGL94727.1"/>
    <property type="molecule type" value="Genomic_DNA"/>
</dbReference>
<comment type="pathway">
    <text evidence="1 7">Cell wall biogenesis; peptidoglycan biosynthesis.</text>
</comment>
<comment type="similarity">
    <text evidence="2">Belongs to the YkuD family.</text>
</comment>
<dbReference type="RefSeq" id="WP_034249737.1">
    <property type="nucleotide sequence ID" value="NZ_CP038613.1"/>
</dbReference>
<evidence type="ECO:0000313" key="11">
    <source>
        <dbReference type="EMBL" id="WGL94727.1"/>
    </source>
</evidence>
<dbReference type="GO" id="GO:0009252">
    <property type="term" value="P:peptidoglycan biosynthetic process"/>
    <property type="evidence" value="ECO:0007669"/>
    <property type="project" value="UniProtKB-UniPathway"/>
</dbReference>
<dbReference type="InterPro" id="IPR038063">
    <property type="entry name" value="Transpep_catalytic_dom"/>
</dbReference>
<gene>
    <name evidence="10" type="ORF">ArsFIN_09570</name>
    <name evidence="11" type="ORF">QE207_13615</name>
    <name evidence="12" type="ORF">QE210_04415</name>
    <name evidence="13" type="ORF">QE258_04165</name>
</gene>
<evidence type="ECO:0000256" key="3">
    <source>
        <dbReference type="ARBA" id="ARBA00022679"/>
    </source>
</evidence>
<evidence type="ECO:0000256" key="1">
    <source>
        <dbReference type="ARBA" id="ARBA00004752"/>
    </source>
</evidence>
<dbReference type="Proteomes" id="UP001177595">
    <property type="component" value="Chromosome"/>
</dbReference>
<dbReference type="EMBL" id="CP038613">
    <property type="protein sequence ID" value="QBY42411.1"/>
    <property type="molecule type" value="Genomic_DNA"/>
</dbReference>
<keyword evidence="15" id="KW-1185">Reference proteome</keyword>
<feature type="signal peptide" evidence="8">
    <location>
        <begin position="1"/>
        <end position="24"/>
    </location>
</feature>
<dbReference type="EMBL" id="CP123523">
    <property type="protein sequence ID" value="WGM06533.1"/>
    <property type="molecule type" value="Genomic_DNA"/>
</dbReference>
<evidence type="ECO:0000256" key="8">
    <source>
        <dbReference type="SAM" id="SignalP"/>
    </source>
</evidence>
<feature type="active site" description="Nucleophile" evidence="7">
    <location>
        <position position="145"/>
    </location>
</feature>
<dbReference type="Proteomes" id="UP000295134">
    <property type="component" value="Chromosome"/>
</dbReference>
<keyword evidence="4 7" id="KW-0133">Cell shape</keyword>
<dbReference type="EC" id="2.-.-.-" evidence="11"/>
<dbReference type="Pfam" id="PF03734">
    <property type="entry name" value="YkuD"/>
    <property type="match status" value="1"/>
</dbReference>
<dbReference type="UniPathway" id="UPA00219"/>
<name>A0A4P7KR62_9GAMM</name>
<evidence type="ECO:0000256" key="2">
    <source>
        <dbReference type="ARBA" id="ARBA00005992"/>
    </source>
</evidence>
<evidence type="ECO:0000313" key="14">
    <source>
        <dbReference type="Proteomes" id="UP000295134"/>
    </source>
</evidence>
<dbReference type="AlphaFoldDB" id="A0A4P7KR62"/>
<evidence type="ECO:0000256" key="4">
    <source>
        <dbReference type="ARBA" id="ARBA00022960"/>
    </source>
</evidence>
<keyword evidence="5 7" id="KW-0573">Peptidoglycan synthesis</keyword>
<accession>A0A4P7KR62</accession>
<evidence type="ECO:0000256" key="6">
    <source>
        <dbReference type="ARBA" id="ARBA00023316"/>
    </source>
</evidence>
<protein>
    <submittedName>
        <fullName evidence="10">L,D-transpeptidase catalytic domain</fullName>
    </submittedName>
    <submittedName>
        <fullName evidence="11">Murein L,D-transpeptidase</fullName>
        <ecNumber evidence="11">2.-.-.-</ecNumber>
    </submittedName>
</protein>
<dbReference type="PANTHER" id="PTHR36699">
    <property type="entry name" value="LD-TRANSPEPTIDASE"/>
    <property type="match status" value="1"/>
</dbReference>
<dbReference type="Proteomes" id="UP001177592">
    <property type="component" value="Chromosome"/>
</dbReference>